<dbReference type="GO" id="GO:0005739">
    <property type="term" value="C:mitochondrion"/>
    <property type="evidence" value="ECO:0007669"/>
    <property type="project" value="TreeGrafter"/>
</dbReference>
<evidence type="ECO:0000313" key="7">
    <source>
        <dbReference type="Proteomes" id="UP000215902"/>
    </source>
</evidence>
<evidence type="ECO:0000256" key="3">
    <source>
        <dbReference type="SAM" id="Coils"/>
    </source>
</evidence>
<dbReference type="EMBL" id="NIVC01000252">
    <property type="protein sequence ID" value="PAA87020.1"/>
    <property type="molecule type" value="Genomic_DNA"/>
</dbReference>
<comment type="caution">
    <text evidence="4">The sequence shown here is derived from an EMBL/GenBank/DDBJ whole genome shotgun (WGS) entry which is preliminary data.</text>
</comment>
<reference evidence="4 7" key="1">
    <citation type="submission" date="2017-06" db="EMBL/GenBank/DDBJ databases">
        <title>A platform for efficient transgenesis in Macrostomum lignano, a flatworm model organism for stem cell research.</title>
        <authorList>
            <person name="Berezikov E."/>
        </authorList>
    </citation>
    <scope>NUCLEOTIDE SEQUENCE [LARGE SCALE GENOMIC DNA]</scope>
    <source>
        <strain evidence="4">DV1</strain>
        <tissue evidence="4">Whole organism</tissue>
    </source>
</reference>
<proteinExistence type="inferred from homology"/>
<dbReference type="PANTHER" id="PTHR12499:SF0">
    <property type="entry name" value="OPTIC ATROPHY 3 PROTEIN"/>
    <property type="match status" value="1"/>
</dbReference>
<dbReference type="STRING" id="282301.A0A267EJQ8"/>
<dbReference type="EMBL" id="NIVC01002005">
    <property type="protein sequence ID" value="PAA61706.1"/>
    <property type="molecule type" value="Genomic_DNA"/>
</dbReference>
<evidence type="ECO:0000313" key="5">
    <source>
        <dbReference type="EMBL" id="PAA76316.1"/>
    </source>
</evidence>
<accession>A0A267EJQ8</accession>
<evidence type="ECO:0000256" key="2">
    <source>
        <dbReference type="ARBA" id="ARBA00023054"/>
    </source>
</evidence>
<dbReference type="OrthoDB" id="2129069at2759"/>
<feature type="coiled-coil region" evidence="3">
    <location>
        <begin position="111"/>
        <end position="145"/>
    </location>
</feature>
<dbReference type="InterPro" id="IPR010754">
    <property type="entry name" value="OPA3-like"/>
</dbReference>
<keyword evidence="2 3" id="KW-0175">Coiled coil</keyword>
<keyword evidence="7" id="KW-1185">Reference proteome</keyword>
<dbReference type="Proteomes" id="UP000215902">
    <property type="component" value="Unassembled WGS sequence"/>
</dbReference>
<dbReference type="AlphaFoldDB" id="A0A267EJQ8"/>
<evidence type="ECO:0000256" key="1">
    <source>
        <dbReference type="ARBA" id="ARBA00007584"/>
    </source>
</evidence>
<dbReference type="Pfam" id="PF07047">
    <property type="entry name" value="OPA3"/>
    <property type="match status" value="1"/>
</dbReference>
<evidence type="ECO:0008006" key="8">
    <source>
        <dbReference type="Google" id="ProtNLM"/>
    </source>
</evidence>
<dbReference type="GO" id="GO:0019216">
    <property type="term" value="P:regulation of lipid metabolic process"/>
    <property type="evidence" value="ECO:0007669"/>
    <property type="project" value="TreeGrafter"/>
</dbReference>
<sequence length="151" mass="17187">MVAAFPVAKLAYLGIRQLSKPLANFIRDRARASPFFKKYVCMPPAQLHHWYETRLKMRELGLKSKSVAKLSDIDAVDTGATILGETIIYIVSALTIFAEYRRQANKEQAKEELASDKMTDLEKSVQDLKQLVTEQRDQCEQLQLLLKSGKK</sequence>
<name>A0A267EJQ8_9PLAT</name>
<gene>
    <name evidence="5" type="ORF">BOX15_Mlig032508g2</name>
    <name evidence="4" type="ORF">BOX15_Mlig032783g1</name>
    <name evidence="6" type="ORF">BOX15_Mlig033007g1</name>
</gene>
<comment type="similarity">
    <text evidence="1">Belongs to the OPA3 family.</text>
</comment>
<dbReference type="EMBL" id="NIVC01000829">
    <property type="protein sequence ID" value="PAA76316.1"/>
    <property type="molecule type" value="Genomic_DNA"/>
</dbReference>
<evidence type="ECO:0000313" key="6">
    <source>
        <dbReference type="EMBL" id="PAA87020.1"/>
    </source>
</evidence>
<organism evidence="4 7">
    <name type="scientific">Macrostomum lignano</name>
    <dbReference type="NCBI Taxonomy" id="282301"/>
    <lineage>
        <taxon>Eukaryota</taxon>
        <taxon>Metazoa</taxon>
        <taxon>Spiralia</taxon>
        <taxon>Lophotrochozoa</taxon>
        <taxon>Platyhelminthes</taxon>
        <taxon>Rhabditophora</taxon>
        <taxon>Macrostomorpha</taxon>
        <taxon>Macrostomida</taxon>
        <taxon>Macrostomidae</taxon>
        <taxon>Macrostomum</taxon>
    </lineage>
</organism>
<evidence type="ECO:0000313" key="4">
    <source>
        <dbReference type="EMBL" id="PAA61706.1"/>
    </source>
</evidence>
<dbReference type="PANTHER" id="PTHR12499">
    <property type="entry name" value="OPTIC ATROPHY 3 PROTEIN OPA3"/>
    <property type="match status" value="1"/>
</dbReference>
<protein>
    <recommendedName>
        <fullName evidence="8">OPA3-like protein</fullName>
    </recommendedName>
</protein>